<dbReference type="OrthoDB" id="5797329at2"/>
<dbReference type="Proteomes" id="UP000285324">
    <property type="component" value="Unassembled WGS sequence"/>
</dbReference>
<dbReference type="EMBL" id="QVXO01000076">
    <property type="protein sequence ID" value="RPJ88171.1"/>
    <property type="molecule type" value="Genomic_DNA"/>
</dbReference>
<dbReference type="PANTHER" id="PTHR21193:SF3">
    <property type="entry name" value="OXIDOREDUCTASE-LIKE DOMAIN-CONTAINING PROTEIN 1"/>
    <property type="match status" value="1"/>
</dbReference>
<evidence type="ECO:0000313" key="1">
    <source>
        <dbReference type="EMBL" id="RPJ88171.1"/>
    </source>
</evidence>
<sequence>MSTKQIPDDDPQPVPPVAPEPEECCNSGCIPCVYDTYNEAMDDYREALKAWRARHPEQSKG</sequence>
<comment type="caution">
    <text evidence="1">The sequence shown here is derived from an EMBL/GenBank/DDBJ whole genome shotgun (WGS) entry which is preliminary data.</text>
</comment>
<dbReference type="InterPro" id="IPR039251">
    <property type="entry name" value="OXLD1"/>
</dbReference>
<organism evidence="1 2">
    <name type="scientific">Alcaligenes xylosoxydans xylosoxydans</name>
    <name type="common">Achromobacter xylosoxidans</name>
    <dbReference type="NCBI Taxonomy" id="85698"/>
    <lineage>
        <taxon>Bacteria</taxon>
        <taxon>Pseudomonadati</taxon>
        <taxon>Pseudomonadota</taxon>
        <taxon>Betaproteobacteria</taxon>
        <taxon>Burkholderiales</taxon>
        <taxon>Alcaligenaceae</taxon>
        <taxon>Achromobacter</taxon>
    </lineage>
</organism>
<evidence type="ECO:0000313" key="2">
    <source>
        <dbReference type="Proteomes" id="UP000285324"/>
    </source>
</evidence>
<proteinExistence type="predicted"/>
<dbReference type="GeneID" id="84698304"/>
<dbReference type="RefSeq" id="WP_054452636.1">
    <property type="nucleotide sequence ID" value="NZ_CP061008.1"/>
</dbReference>
<protein>
    <submittedName>
        <fullName evidence="1">Uncharacterized protein</fullName>
    </submittedName>
</protein>
<dbReference type="PANTHER" id="PTHR21193">
    <property type="entry name" value="OXIDOREDUCTASE-LIKE DOMAIN-CONTAINING PROTEIN 1"/>
    <property type="match status" value="1"/>
</dbReference>
<reference evidence="1 2" key="1">
    <citation type="submission" date="2018-08" db="EMBL/GenBank/DDBJ databases">
        <title>Achromobacter xylosoxidans Genome sequencing and assembly.</title>
        <authorList>
            <person name="Wang R."/>
            <person name="Rensing C."/>
            <person name="Li Y."/>
        </authorList>
    </citation>
    <scope>NUCLEOTIDE SEQUENCE [LARGE SCALE GENOMIC DNA]</scope>
    <source>
        <strain evidence="1 2">GD003A</strain>
    </source>
</reference>
<dbReference type="Pfam" id="PF09791">
    <property type="entry name" value="Oxidored-like"/>
    <property type="match status" value="1"/>
</dbReference>
<name>A0A2T5CN00_ALCXX</name>
<gene>
    <name evidence="1" type="ORF">DY367_29165</name>
</gene>
<dbReference type="InterPro" id="IPR019180">
    <property type="entry name" value="Oxidoreductase-like_N"/>
</dbReference>
<accession>A0A2T5CN00</accession>
<dbReference type="AlphaFoldDB" id="A0A2T5CN00"/>